<dbReference type="Proteomes" id="UP000836841">
    <property type="component" value="Chromosome 7"/>
</dbReference>
<dbReference type="EMBL" id="OU466863">
    <property type="protein sequence ID" value="CAH2078229.1"/>
    <property type="molecule type" value="Genomic_DNA"/>
</dbReference>
<protein>
    <submittedName>
        <fullName evidence="6">Uncharacterized protein</fullName>
    </submittedName>
</protein>
<feature type="compositionally biased region" description="Acidic residues" evidence="5">
    <location>
        <begin position="209"/>
        <end position="218"/>
    </location>
</feature>
<keyword evidence="3" id="KW-0963">Cytoplasm</keyword>
<evidence type="ECO:0000256" key="3">
    <source>
        <dbReference type="ARBA" id="ARBA00022490"/>
    </source>
</evidence>
<dbReference type="AlphaFoldDB" id="A0AAU9T1Z5"/>
<evidence type="ECO:0000256" key="5">
    <source>
        <dbReference type="SAM" id="MobiDB-lite"/>
    </source>
</evidence>
<evidence type="ECO:0000256" key="4">
    <source>
        <dbReference type="ARBA" id="ARBA00022553"/>
    </source>
</evidence>
<gene>
    <name evidence="6" type="ORF">TAV2_LOCUS23922</name>
</gene>
<feature type="region of interest" description="Disordered" evidence="5">
    <location>
        <begin position="1"/>
        <end position="53"/>
    </location>
</feature>
<accession>A0AAU9T1Z5</accession>
<comment type="subcellular location">
    <subcellularLocation>
        <location evidence="1">Cytoplasm</location>
    </subcellularLocation>
</comment>
<feature type="region of interest" description="Disordered" evidence="5">
    <location>
        <begin position="108"/>
        <end position="149"/>
    </location>
</feature>
<evidence type="ECO:0000313" key="6">
    <source>
        <dbReference type="EMBL" id="CAH2078229.1"/>
    </source>
</evidence>
<dbReference type="InterPro" id="IPR019376">
    <property type="entry name" value="Myeloid_leukemia_factor"/>
</dbReference>
<sequence>MARKMQGGGGGGDPFNSGGPFGGPFGGSGGSFGGDSGGPFGGYDGPNGPPKLVSNIFGGRDPFNDPFFTQPFGGGLMSQQSLLGPSMMSQQSLLGPSMMSQQSLLGPSMMPQQSLLGPSTMPQQSLLGSSMMSPQSLLGPSTMPQQSLLGPSVMSQQSLLGPSVMSQQSLLGPSMDPFAGMRPPSGFIENHQPPPPPQQPRISRGPIIEEIDTDDEKEGGERVKKGSLGKHGRSSSEAEAEAARAEEMRNREMRNMYANVMANNGQMNVNAMTSNGPMNVNSMANNGLMNVNAMANNGQMNVHAVANNGPMNVNAMANNGQMDVTAMVNSGEWQPQTSSYSFQSSEVTYGGHDGHYYASLKTRRVGSDGLTYEERKEANTATREAAERVSRGLHNKGHTVARKLNSDGRVDTTQTLHNLNEGGLVNRDQPMLLPSTDPSPSRARAGSSKRSKTARGNGRN</sequence>
<keyword evidence="7" id="KW-1185">Reference proteome</keyword>
<keyword evidence="4" id="KW-0597">Phosphoprotein</keyword>
<comment type="similarity">
    <text evidence="2">Belongs to the MLF family.</text>
</comment>
<evidence type="ECO:0000256" key="2">
    <source>
        <dbReference type="ARBA" id="ARBA00008332"/>
    </source>
</evidence>
<dbReference type="PANTHER" id="PTHR13105">
    <property type="entry name" value="MYELOID LEUKEMIA FACTOR"/>
    <property type="match status" value="1"/>
</dbReference>
<evidence type="ECO:0000256" key="1">
    <source>
        <dbReference type="ARBA" id="ARBA00004496"/>
    </source>
</evidence>
<feature type="region of interest" description="Disordered" evidence="5">
    <location>
        <begin position="167"/>
        <end position="239"/>
    </location>
</feature>
<organism evidence="6 7">
    <name type="scientific">Thlaspi arvense</name>
    <name type="common">Field penny-cress</name>
    <dbReference type="NCBI Taxonomy" id="13288"/>
    <lineage>
        <taxon>Eukaryota</taxon>
        <taxon>Viridiplantae</taxon>
        <taxon>Streptophyta</taxon>
        <taxon>Embryophyta</taxon>
        <taxon>Tracheophyta</taxon>
        <taxon>Spermatophyta</taxon>
        <taxon>Magnoliopsida</taxon>
        <taxon>eudicotyledons</taxon>
        <taxon>Gunneridae</taxon>
        <taxon>Pentapetalae</taxon>
        <taxon>rosids</taxon>
        <taxon>malvids</taxon>
        <taxon>Brassicales</taxon>
        <taxon>Brassicaceae</taxon>
        <taxon>Thlaspideae</taxon>
        <taxon>Thlaspi</taxon>
    </lineage>
</organism>
<dbReference type="GO" id="GO:0005737">
    <property type="term" value="C:cytoplasm"/>
    <property type="evidence" value="ECO:0007669"/>
    <property type="project" value="UniProtKB-SubCell"/>
</dbReference>
<feature type="compositionally biased region" description="Gly residues" evidence="5">
    <location>
        <begin position="1"/>
        <end position="45"/>
    </location>
</feature>
<name>A0AAU9T1Z5_THLAR</name>
<dbReference type="Pfam" id="PF10248">
    <property type="entry name" value="Mlf1IP"/>
    <property type="match status" value="1"/>
</dbReference>
<feature type="region of interest" description="Disordered" evidence="5">
    <location>
        <begin position="419"/>
        <end position="460"/>
    </location>
</feature>
<proteinExistence type="inferred from homology"/>
<evidence type="ECO:0000313" key="7">
    <source>
        <dbReference type="Proteomes" id="UP000836841"/>
    </source>
</evidence>
<reference evidence="6 7" key="1">
    <citation type="submission" date="2022-03" db="EMBL/GenBank/DDBJ databases">
        <authorList>
            <person name="Nunn A."/>
            <person name="Chopra R."/>
            <person name="Nunn A."/>
            <person name="Contreras Garrido A."/>
        </authorList>
    </citation>
    <scope>NUCLEOTIDE SEQUENCE [LARGE SCALE GENOMIC DNA]</scope>
</reference>